<organism evidence="1 2">
    <name type="scientific">Kingdonia uniflora</name>
    <dbReference type="NCBI Taxonomy" id="39325"/>
    <lineage>
        <taxon>Eukaryota</taxon>
        <taxon>Viridiplantae</taxon>
        <taxon>Streptophyta</taxon>
        <taxon>Embryophyta</taxon>
        <taxon>Tracheophyta</taxon>
        <taxon>Spermatophyta</taxon>
        <taxon>Magnoliopsida</taxon>
        <taxon>Ranunculales</taxon>
        <taxon>Circaeasteraceae</taxon>
        <taxon>Kingdonia</taxon>
    </lineage>
</organism>
<protein>
    <submittedName>
        <fullName evidence="1">Uncharacterized protein</fullName>
    </submittedName>
</protein>
<keyword evidence="2" id="KW-1185">Reference proteome</keyword>
<comment type="caution">
    <text evidence="1">The sequence shown here is derived from an EMBL/GenBank/DDBJ whole genome shotgun (WGS) entry which is preliminary data.</text>
</comment>
<evidence type="ECO:0000313" key="2">
    <source>
        <dbReference type="Proteomes" id="UP000541444"/>
    </source>
</evidence>
<dbReference type="AlphaFoldDB" id="A0A7J7NLI8"/>
<evidence type="ECO:0000313" key="1">
    <source>
        <dbReference type="EMBL" id="KAF6167832.1"/>
    </source>
</evidence>
<name>A0A7J7NLI8_9MAGN</name>
<dbReference type="EMBL" id="JACGCM010000715">
    <property type="protein sequence ID" value="KAF6167832.1"/>
    <property type="molecule type" value="Genomic_DNA"/>
</dbReference>
<proteinExistence type="predicted"/>
<reference evidence="1 2" key="1">
    <citation type="journal article" date="2020" name="IScience">
        <title>Genome Sequencing of the Endangered Kingdonia uniflora (Circaeasteraceae, Ranunculales) Reveals Potential Mechanisms of Evolutionary Specialization.</title>
        <authorList>
            <person name="Sun Y."/>
            <person name="Deng T."/>
            <person name="Zhang A."/>
            <person name="Moore M.J."/>
            <person name="Landis J.B."/>
            <person name="Lin N."/>
            <person name="Zhang H."/>
            <person name="Zhang X."/>
            <person name="Huang J."/>
            <person name="Zhang X."/>
            <person name="Sun H."/>
            <person name="Wang H."/>
        </authorList>
    </citation>
    <scope>NUCLEOTIDE SEQUENCE [LARGE SCALE GENOMIC DNA]</scope>
    <source>
        <strain evidence="1">TB1705</strain>
        <tissue evidence="1">Leaf</tissue>
    </source>
</reference>
<gene>
    <name evidence="1" type="ORF">GIB67_027610</name>
</gene>
<dbReference type="Proteomes" id="UP000541444">
    <property type="component" value="Unassembled WGS sequence"/>
</dbReference>
<accession>A0A7J7NLI8</accession>
<sequence length="66" mass="7290">MLVDQPLTPNFLKRSVKGYTCTIWLSSTKLGWSHLIKVNLGVSTLATIVRTFQGISTSPWNKLGSP</sequence>